<feature type="non-terminal residue" evidence="2">
    <location>
        <position position="101"/>
    </location>
</feature>
<proteinExistence type="predicted"/>
<dbReference type="Gene3D" id="3.30.559.10">
    <property type="entry name" value="Chloramphenicol acetyltransferase-like domain"/>
    <property type="match status" value="1"/>
</dbReference>
<dbReference type="EMBL" id="JAFIWB010000075">
    <property type="protein sequence ID" value="MBN6105010.1"/>
    <property type="molecule type" value="Genomic_DNA"/>
</dbReference>
<accession>A0ABS3BBP5</accession>
<feature type="domain" description="Condensation" evidence="1">
    <location>
        <begin position="34"/>
        <end position="101"/>
    </location>
</feature>
<dbReference type="Pfam" id="PF00668">
    <property type="entry name" value="Condensation"/>
    <property type="match status" value="1"/>
</dbReference>
<dbReference type="PANTHER" id="PTHR45527">
    <property type="entry name" value="NONRIBOSOMAL PEPTIDE SYNTHETASE"/>
    <property type="match status" value="1"/>
</dbReference>
<feature type="non-terminal residue" evidence="2">
    <location>
        <position position="1"/>
    </location>
</feature>
<dbReference type="Proteomes" id="UP000695802">
    <property type="component" value="Unassembled WGS sequence"/>
</dbReference>
<evidence type="ECO:0000259" key="1">
    <source>
        <dbReference type="Pfam" id="PF00668"/>
    </source>
</evidence>
<dbReference type="RefSeq" id="WP_206231252.1">
    <property type="nucleotide sequence ID" value="NZ_JAFIWB010000075.1"/>
</dbReference>
<dbReference type="PANTHER" id="PTHR45527:SF1">
    <property type="entry name" value="FATTY ACID SYNTHASE"/>
    <property type="match status" value="1"/>
</dbReference>
<evidence type="ECO:0000313" key="2">
    <source>
        <dbReference type="EMBL" id="MBN6105010.1"/>
    </source>
</evidence>
<dbReference type="SUPFAM" id="SSF52777">
    <property type="entry name" value="CoA-dependent acyltransferases"/>
    <property type="match status" value="1"/>
</dbReference>
<organism evidence="2 3">
    <name type="scientific">Xanthomonas bonasiae</name>
    <dbReference type="NCBI Taxonomy" id="2810351"/>
    <lineage>
        <taxon>Bacteria</taxon>
        <taxon>Pseudomonadati</taxon>
        <taxon>Pseudomonadota</taxon>
        <taxon>Gammaproteobacteria</taxon>
        <taxon>Lysobacterales</taxon>
        <taxon>Lysobacteraceae</taxon>
        <taxon>Xanthomonas</taxon>
    </lineage>
</organism>
<name>A0ABS3BBP5_9XANT</name>
<dbReference type="InterPro" id="IPR023213">
    <property type="entry name" value="CAT-like_dom_sf"/>
</dbReference>
<keyword evidence="3" id="KW-1185">Reference proteome</keyword>
<gene>
    <name evidence="2" type="ORF">JR064_22965</name>
</gene>
<reference evidence="2 3" key="1">
    <citation type="submission" date="2021-02" db="EMBL/GenBank/DDBJ databases">
        <title>Taxonomically Unique Crown Gall-Associated Xanthomonas Stains Have Deficiency in Virulence Repertories.</title>
        <authorList>
            <person name="Mafakheri H."/>
            <person name="Taghavi S.M."/>
            <person name="Dimkic I."/>
            <person name="Nemanja K."/>
            <person name="Osdaghi E."/>
        </authorList>
    </citation>
    <scope>NUCLEOTIDE SEQUENCE [LARGE SCALE GENOMIC DNA]</scope>
    <source>
        <strain evidence="2 3">FX4</strain>
    </source>
</reference>
<sequence>QVRSLHGWEISIRQVFETPTIAGLAAALDVRGSPLSFAQQRLWFLWRLEGPSPTYNVPLGLRLHGELSIPALRHALRDIVQRHEALRTRFVEVDGEPQQVV</sequence>
<evidence type="ECO:0000313" key="3">
    <source>
        <dbReference type="Proteomes" id="UP000695802"/>
    </source>
</evidence>
<protein>
    <recommendedName>
        <fullName evidence="1">Condensation domain-containing protein</fullName>
    </recommendedName>
</protein>
<dbReference type="InterPro" id="IPR001242">
    <property type="entry name" value="Condensation_dom"/>
</dbReference>
<comment type="caution">
    <text evidence="2">The sequence shown here is derived from an EMBL/GenBank/DDBJ whole genome shotgun (WGS) entry which is preliminary data.</text>
</comment>